<dbReference type="OrthoDB" id="124397at2759"/>
<keyword evidence="4" id="KW-0256">Endoplasmic reticulum</keyword>
<dbReference type="InterPro" id="IPR019734">
    <property type="entry name" value="TPR_rpt"/>
</dbReference>
<evidence type="ECO:0000256" key="2">
    <source>
        <dbReference type="ARBA" id="ARBA00022803"/>
    </source>
</evidence>
<dbReference type="InterPro" id="IPR011990">
    <property type="entry name" value="TPR-like_helical_dom_sf"/>
</dbReference>
<comment type="subunit">
    <text evidence="4">Component of the ER membrane protein complex (EMC).</text>
</comment>
<dbReference type="GO" id="GO:0072546">
    <property type="term" value="C:EMC complex"/>
    <property type="evidence" value="ECO:0007669"/>
    <property type="project" value="UniProtKB-UniRule"/>
</dbReference>
<dbReference type="InterPro" id="IPR055217">
    <property type="entry name" value="TPR_EMC2"/>
</dbReference>
<dbReference type="PhylomeDB" id="A0A0D2X4G1"/>
<accession>A0A0D2X4G1</accession>
<dbReference type="FunCoup" id="A0A0D2X4G1">
    <property type="interactions" value="205"/>
</dbReference>
<reference evidence="7" key="1">
    <citation type="submission" date="2011-02" db="EMBL/GenBank/DDBJ databases">
        <title>The Genome Sequence of Capsaspora owczarzaki ATCC 30864.</title>
        <authorList>
            <person name="Russ C."/>
            <person name="Cuomo C."/>
            <person name="Burger G."/>
            <person name="Gray M.W."/>
            <person name="Holland P.W.H."/>
            <person name="King N."/>
            <person name="Lang F.B.F."/>
            <person name="Roger A.J."/>
            <person name="Ruiz-Trillo I."/>
            <person name="Young S.K."/>
            <person name="Zeng Q."/>
            <person name="Gargeya S."/>
            <person name="Alvarado L."/>
            <person name="Berlin A."/>
            <person name="Chapman S.B."/>
            <person name="Chen Z."/>
            <person name="Freedman E."/>
            <person name="Gellesch M."/>
            <person name="Goldberg J."/>
            <person name="Griggs A."/>
            <person name="Gujja S."/>
            <person name="Heilman E."/>
            <person name="Heiman D."/>
            <person name="Howarth C."/>
            <person name="Mehta T."/>
            <person name="Neiman D."/>
            <person name="Pearson M."/>
            <person name="Roberts A."/>
            <person name="Saif S."/>
            <person name="Shea T."/>
            <person name="Shenoy N."/>
            <person name="Sisk P."/>
            <person name="Stolte C."/>
            <person name="Sykes S."/>
            <person name="White J."/>
            <person name="Yandava C."/>
            <person name="Haas B."/>
            <person name="Nusbaum C."/>
            <person name="Birren B."/>
        </authorList>
    </citation>
    <scope>NUCLEOTIDE SEQUENCE</scope>
    <source>
        <strain evidence="7">ATCC 30864</strain>
    </source>
</reference>
<evidence type="ECO:0000313" key="7">
    <source>
        <dbReference type="Proteomes" id="UP000008743"/>
    </source>
</evidence>
<sequence>MVKQQSVSQMKARLSELRKTNQRQSELVLELAEAIQSGQGARSLAAAFSDEAERWDVLEQVARAAMDCGRARPTRGEEESLAATLVKQLAARFPESNRVKLLQGELFEAQGDWAGATQLYDELLTETPNHAAATKRKAVIFKSRGDIPKAISVLAAYVQQAMADYEAWVELSELYLSRGDFQRAAFCFEELILSNPLSPVYHIRYAETLYTMGSLENLQLARKHYANACKIQPDDARSLLGLYMTCSALNSEKFIKQRTPINEELEAFAVSRLKQLYSKQASAPQLECLNETFSKMALTTSS</sequence>
<protein>
    <recommendedName>
        <fullName evidence="4">ER membrane protein complex subunit 2</fullName>
    </recommendedName>
</protein>
<dbReference type="Pfam" id="PF22890">
    <property type="entry name" value="TPR_EMC2"/>
    <property type="match status" value="1"/>
</dbReference>
<comment type="function">
    <text evidence="4">Part of the endoplasmic reticulum membrane protein complex (EMC) that enables the energy-independent insertion into endoplasmic reticulum membranes of newly synthesized membrane proteins.</text>
</comment>
<keyword evidence="7" id="KW-1185">Reference proteome</keyword>
<comment type="similarity">
    <text evidence="4">Belongs to the EMC2 family.</text>
</comment>
<name>A0A0D2X4G1_CAPO3</name>
<dbReference type="PANTHER" id="PTHR12760">
    <property type="entry name" value="TETRATRICOPEPTIDE REPEAT PROTEIN"/>
    <property type="match status" value="1"/>
</dbReference>
<feature type="domain" description="EMC2 TPR-like" evidence="5">
    <location>
        <begin position="102"/>
        <end position="208"/>
    </location>
</feature>
<keyword evidence="2 3" id="KW-0802">TPR repeat</keyword>
<dbReference type="Proteomes" id="UP000008743">
    <property type="component" value="Unassembled WGS sequence"/>
</dbReference>
<dbReference type="eggNOG" id="KOG3060">
    <property type="taxonomic scope" value="Eukaryota"/>
</dbReference>
<dbReference type="Gene3D" id="1.25.40.10">
    <property type="entry name" value="Tetratricopeptide repeat domain"/>
    <property type="match status" value="1"/>
</dbReference>
<evidence type="ECO:0000256" key="4">
    <source>
        <dbReference type="RuleBase" id="RU367091"/>
    </source>
</evidence>
<dbReference type="SUPFAM" id="SSF48452">
    <property type="entry name" value="TPR-like"/>
    <property type="match status" value="1"/>
</dbReference>
<dbReference type="InParanoid" id="A0A0D2X4G1"/>
<gene>
    <name evidence="6" type="ORF">CAOG_006375</name>
</gene>
<dbReference type="InterPro" id="IPR039856">
    <property type="entry name" value="EMC2-like"/>
</dbReference>
<dbReference type="EMBL" id="KE346370">
    <property type="protein sequence ID" value="KJE95999.1"/>
    <property type="molecule type" value="Genomic_DNA"/>
</dbReference>
<evidence type="ECO:0000313" key="6">
    <source>
        <dbReference type="EMBL" id="KJE95999.1"/>
    </source>
</evidence>
<dbReference type="SMART" id="SM00028">
    <property type="entry name" value="TPR"/>
    <property type="match status" value="3"/>
</dbReference>
<dbReference type="RefSeq" id="XP_004345124.2">
    <property type="nucleotide sequence ID" value="XM_004345074.2"/>
</dbReference>
<dbReference type="PROSITE" id="PS50005">
    <property type="entry name" value="TPR"/>
    <property type="match status" value="1"/>
</dbReference>
<dbReference type="AlphaFoldDB" id="A0A0D2X4G1"/>
<evidence type="ECO:0000256" key="3">
    <source>
        <dbReference type="PROSITE-ProRule" id="PRU00339"/>
    </source>
</evidence>
<proteinExistence type="inferred from homology"/>
<comment type="subcellular location">
    <subcellularLocation>
        <location evidence="4">Endoplasmic reticulum membrane</location>
        <topology evidence="4">Peripheral membrane protein</topology>
        <orientation evidence="4">Cytoplasmic side</orientation>
    </subcellularLocation>
</comment>
<feature type="repeat" description="TPR" evidence="3">
    <location>
        <begin position="165"/>
        <end position="198"/>
    </location>
</feature>
<evidence type="ECO:0000256" key="1">
    <source>
        <dbReference type="ARBA" id="ARBA00022737"/>
    </source>
</evidence>
<organism evidence="6 7">
    <name type="scientific">Capsaspora owczarzaki (strain ATCC 30864)</name>
    <dbReference type="NCBI Taxonomy" id="595528"/>
    <lineage>
        <taxon>Eukaryota</taxon>
        <taxon>Filasterea</taxon>
        <taxon>Capsaspora</taxon>
    </lineage>
</organism>
<evidence type="ECO:0000259" key="5">
    <source>
        <dbReference type="Pfam" id="PF22890"/>
    </source>
</evidence>
<dbReference type="STRING" id="595528.A0A0D2X4G1"/>
<keyword evidence="4" id="KW-0472">Membrane</keyword>
<keyword evidence="1" id="KW-0677">Repeat</keyword>